<protein>
    <submittedName>
        <fullName evidence="2">Uncharacterized protein</fullName>
    </submittedName>
</protein>
<keyword evidence="1" id="KW-1133">Transmembrane helix</keyword>
<evidence type="ECO:0000256" key="1">
    <source>
        <dbReference type="SAM" id="Phobius"/>
    </source>
</evidence>
<keyword evidence="1" id="KW-0812">Transmembrane</keyword>
<evidence type="ECO:0000313" key="3">
    <source>
        <dbReference type="Proteomes" id="UP000198736"/>
    </source>
</evidence>
<organism evidence="2 3">
    <name type="scientific">Candidatus Nitrospira nitrificans</name>
    <dbReference type="NCBI Taxonomy" id="1742973"/>
    <lineage>
        <taxon>Bacteria</taxon>
        <taxon>Pseudomonadati</taxon>
        <taxon>Nitrospirota</taxon>
        <taxon>Nitrospiria</taxon>
        <taxon>Nitrospirales</taxon>
        <taxon>Nitrospiraceae</taxon>
        <taxon>Nitrospira</taxon>
    </lineage>
</organism>
<evidence type="ECO:0000313" key="2">
    <source>
        <dbReference type="EMBL" id="CUS34759.1"/>
    </source>
</evidence>
<gene>
    <name evidence="2" type="ORF">COMA2_180109</name>
</gene>
<keyword evidence="1" id="KW-0472">Membrane</keyword>
<proteinExistence type="predicted"/>
<accession>A0A0S4LAP8</accession>
<dbReference type="STRING" id="1742973.COMA2_180109"/>
<feature type="transmembrane region" description="Helical" evidence="1">
    <location>
        <begin position="29"/>
        <end position="54"/>
    </location>
</feature>
<dbReference type="Proteomes" id="UP000198736">
    <property type="component" value="Unassembled WGS sequence"/>
</dbReference>
<dbReference type="AlphaFoldDB" id="A0A0S4LAP8"/>
<keyword evidence="3" id="KW-1185">Reference proteome</keyword>
<dbReference type="EMBL" id="CZPZ01000010">
    <property type="protein sequence ID" value="CUS34759.1"/>
    <property type="molecule type" value="Genomic_DNA"/>
</dbReference>
<sequence length="106" mass="11631">MTFSERTNCFSLIQSTFTLPSSVLSRTCLAILTLSICLVLQVLGTPVGFIDLLASDSPEESSLSEGFSILAETPVVKRPTDPRFSNEATSTLYRMLLSDLIFRPPQ</sequence>
<name>A0A0S4LAP8_9BACT</name>
<reference evidence="3" key="1">
    <citation type="submission" date="2015-10" db="EMBL/GenBank/DDBJ databases">
        <authorList>
            <person name="Luecker S."/>
            <person name="Luecker S."/>
        </authorList>
    </citation>
    <scope>NUCLEOTIDE SEQUENCE [LARGE SCALE GENOMIC DNA]</scope>
</reference>